<organism evidence="2 3">
    <name type="scientific">Streptomyces luteireticuli</name>
    <dbReference type="NCBI Taxonomy" id="173858"/>
    <lineage>
        <taxon>Bacteria</taxon>
        <taxon>Bacillati</taxon>
        <taxon>Actinomycetota</taxon>
        <taxon>Actinomycetes</taxon>
        <taxon>Kitasatosporales</taxon>
        <taxon>Streptomycetaceae</taxon>
        <taxon>Streptomyces</taxon>
    </lineage>
</organism>
<evidence type="ECO:0000259" key="1">
    <source>
        <dbReference type="Pfam" id="PF12688"/>
    </source>
</evidence>
<gene>
    <name evidence="2" type="ORF">GCM10010357_17060</name>
</gene>
<dbReference type="Gene3D" id="1.25.40.10">
    <property type="entry name" value="Tetratricopeptide repeat domain"/>
    <property type="match status" value="1"/>
</dbReference>
<dbReference type="InterPro" id="IPR041656">
    <property type="entry name" value="TPR_5"/>
</dbReference>
<protein>
    <submittedName>
        <fullName evidence="2">Tetratricopeptide repeat protein</fullName>
    </submittedName>
</protein>
<dbReference type="InterPro" id="IPR011990">
    <property type="entry name" value="TPR-like_helical_dom_sf"/>
</dbReference>
<feature type="domain" description="Tetratrico peptide repeat group 5" evidence="1">
    <location>
        <begin position="44"/>
        <end position="168"/>
    </location>
</feature>
<evidence type="ECO:0000313" key="2">
    <source>
        <dbReference type="EMBL" id="GAA0396541.1"/>
    </source>
</evidence>
<comment type="caution">
    <text evidence="2">The sequence shown here is derived from an EMBL/GenBank/DDBJ whole genome shotgun (WGS) entry which is preliminary data.</text>
</comment>
<dbReference type="SUPFAM" id="SSF48452">
    <property type="entry name" value="TPR-like"/>
    <property type="match status" value="1"/>
</dbReference>
<dbReference type="Pfam" id="PF12688">
    <property type="entry name" value="TPR_5"/>
    <property type="match status" value="1"/>
</dbReference>
<sequence>MTTASPDWEQRIAALWAAIEVHQPGDFRAQMTRLADELPIGHPLALFEVASANDSTGEPGAAAPLYRQALRAGLTGYRRRRAVIQLAGTLRNLGRADESVALLTAERELDPASLDEATAGLGDAVDAFLALALADSGREREAVALALNALSRHLPRYNRSLACYAEALCDDPGR</sequence>
<dbReference type="EMBL" id="BAAABX010000017">
    <property type="protein sequence ID" value="GAA0396541.1"/>
    <property type="molecule type" value="Genomic_DNA"/>
</dbReference>
<dbReference type="RefSeq" id="WP_344021638.1">
    <property type="nucleotide sequence ID" value="NZ_BAAABX010000017.1"/>
</dbReference>
<evidence type="ECO:0000313" key="3">
    <source>
        <dbReference type="Proteomes" id="UP001500879"/>
    </source>
</evidence>
<keyword evidence="3" id="KW-1185">Reference proteome</keyword>
<name>A0ABN0YJ14_9ACTN</name>
<dbReference type="Proteomes" id="UP001500879">
    <property type="component" value="Unassembled WGS sequence"/>
</dbReference>
<accession>A0ABN0YJ14</accession>
<reference evidence="2 3" key="1">
    <citation type="journal article" date="2019" name="Int. J. Syst. Evol. Microbiol.">
        <title>The Global Catalogue of Microorganisms (GCM) 10K type strain sequencing project: providing services to taxonomists for standard genome sequencing and annotation.</title>
        <authorList>
            <consortium name="The Broad Institute Genomics Platform"/>
            <consortium name="The Broad Institute Genome Sequencing Center for Infectious Disease"/>
            <person name="Wu L."/>
            <person name="Ma J."/>
        </authorList>
    </citation>
    <scope>NUCLEOTIDE SEQUENCE [LARGE SCALE GENOMIC DNA]</scope>
    <source>
        <strain evidence="2 3">JCM 4788</strain>
    </source>
</reference>
<proteinExistence type="predicted"/>